<keyword evidence="2" id="KW-0614">Plasmid</keyword>
<sequence length="94" mass="10245">MFIYLIAGSGCSFALSIAFLRRAIKSGKNYKPSVALGVGFALSFSCTALFGVLAAVQQIPVEDNETMEAQQKYLIGRERPLAEFRKLPIQANSN</sequence>
<keyword evidence="1" id="KW-0472">Membrane</keyword>
<dbReference type="RefSeq" id="WP_012167127.1">
    <property type="nucleotide sequence ID" value="NC_009927.1"/>
</dbReference>
<dbReference type="KEGG" id="amr:AM1_B0260"/>
<name>A8ZLF2_ACAM1</name>
<accession>A8ZLF2</accession>
<proteinExistence type="predicted"/>
<dbReference type="HOGENOM" id="CLU_2379598_0_0_3"/>
<dbReference type="Proteomes" id="UP000000268">
    <property type="component" value="Plasmid pREB2"/>
</dbReference>
<organism evidence="2 3">
    <name type="scientific">Acaryochloris marina (strain MBIC 11017)</name>
    <dbReference type="NCBI Taxonomy" id="329726"/>
    <lineage>
        <taxon>Bacteria</taxon>
        <taxon>Bacillati</taxon>
        <taxon>Cyanobacteriota</taxon>
        <taxon>Cyanophyceae</taxon>
        <taxon>Acaryochloridales</taxon>
        <taxon>Acaryochloridaceae</taxon>
        <taxon>Acaryochloris</taxon>
    </lineage>
</organism>
<evidence type="ECO:0000256" key="1">
    <source>
        <dbReference type="SAM" id="Phobius"/>
    </source>
</evidence>
<dbReference type="EMBL" id="CP000839">
    <property type="protein sequence ID" value="ABW31979.1"/>
    <property type="molecule type" value="Genomic_DNA"/>
</dbReference>
<keyword evidence="1" id="KW-1133">Transmembrane helix</keyword>
<evidence type="ECO:0000313" key="3">
    <source>
        <dbReference type="Proteomes" id="UP000000268"/>
    </source>
</evidence>
<geneLocation type="plasmid" evidence="2 3">
    <name>pREB2</name>
</geneLocation>
<dbReference type="AlphaFoldDB" id="A8ZLF2"/>
<gene>
    <name evidence="2" type="ordered locus">AM1_B0260</name>
</gene>
<protein>
    <submittedName>
        <fullName evidence="2">Uncharacterized protein</fullName>
    </submittedName>
</protein>
<keyword evidence="1" id="KW-0812">Transmembrane</keyword>
<feature type="transmembrane region" description="Helical" evidence="1">
    <location>
        <begin position="6"/>
        <end position="24"/>
    </location>
</feature>
<keyword evidence="3" id="KW-1185">Reference proteome</keyword>
<reference evidence="2 3" key="1">
    <citation type="journal article" date="2008" name="Proc. Natl. Acad. Sci. U.S.A.">
        <title>Niche adaptation and genome expansion in the chlorophyll d-producing cyanobacterium Acaryochloris marina.</title>
        <authorList>
            <person name="Swingley W.D."/>
            <person name="Chen M."/>
            <person name="Cheung P.C."/>
            <person name="Conrad A.L."/>
            <person name="Dejesa L.C."/>
            <person name="Hao J."/>
            <person name="Honchak B.M."/>
            <person name="Karbach L.E."/>
            <person name="Kurdoglu A."/>
            <person name="Lahiri S."/>
            <person name="Mastrian S.D."/>
            <person name="Miyashita H."/>
            <person name="Page L."/>
            <person name="Ramakrishna P."/>
            <person name="Satoh S."/>
            <person name="Sattley W.M."/>
            <person name="Shimada Y."/>
            <person name="Taylor H.L."/>
            <person name="Tomo T."/>
            <person name="Tsuchiya T."/>
            <person name="Wang Z.T."/>
            <person name="Raymond J."/>
            <person name="Mimuro M."/>
            <person name="Blankenship R.E."/>
            <person name="Touchman J.W."/>
        </authorList>
    </citation>
    <scope>NUCLEOTIDE SEQUENCE [LARGE SCALE GENOMIC DNA]</scope>
    <source>
        <strain evidence="3">MBIC 11017</strain>
        <plasmid evidence="3">Plasmid pREB2</plasmid>
    </source>
</reference>
<evidence type="ECO:0000313" key="2">
    <source>
        <dbReference type="EMBL" id="ABW31979.1"/>
    </source>
</evidence>
<feature type="transmembrane region" description="Helical" evidence="1">
    <location>
        <begin position="36"/>
        <end position="56"/>
    </location>
</feature>